<organism evidence="1 2">
    <name type="scientific">Bionectria ochroleuca</name>
    <name type="common">Gliocladium roseum</name>
    <dbReference type="NCBI Taxonomy" id="29856"/>
    <lineage>
        <taxon>Eukaryota</taxon>
        <taxon>Fungi</taxon>
        <taxon>Dikarya</taxon>
        <taxon>Ascomycota</taxon>
        <taxon>Pezizomycotina</taxon>
        <taxon>Sordariomycetes</taxon>
        <taxon>Hypocreomycetidae</taxon>
        <taxon>Hypocreales</taxon>
        <taxon>Bionectriaceae</taxon>
        <taxon>Clonostachys</taxon>
    </lineage>
</organism>
<sequence>MSTTTQTETKSDRTFSTRFETKDLVTFDENTVYGDWRDEFHKNGCVVIKNVISPERAQYYCDKQIQWLKNFELGFDEKNPETWNGDHLPVSFKGGMYFGYGATHEKMAWEARTEPKVVETFAKLWGTDELISSFDGINVSMRRKDISWTPWPHCDQNPERKGMQAVQGLLNFAPNGPSDGGLMLMKGSSKLFNEFFAHKRESADHEDAPPPEIKYMDLFIFSEKDVKWFEDRGCELFKVNMDPGDFVLWDSRTMHYARLPEGDQIRHVQYICMTPRKFADEEALKAKKYCFENYLGTTHWPHCNIRPAEDKPMRDGKVCPKYRSEPFEKPVITDQVLRLAGVKEY</sequence>
<gene>
    <name evidence="1" type="ORF">CLO192961_LOCUS143157</name>
</gene>
<dbReference type="Proteomes" id="UP000766486">
    <property type="component" value="Unassembled WGS sequence"/>
</dbReference>
<dbReference type="EMBL" id="CABFNS010000720">
    <property type="protein sequence ID" value="VUC24500.1"/>
    <property type="molecule type" value="Genomic_DNA"/>
</dbReference>
<dbReference type="PANTHER" id="PTHR31630">
    <property type="entry name" value="PHYTANOYL-COA DIOXYGENASE-RELATED-RELATED"/>
    <property type="match status" value="1"/>
</dbReference>
<proteinExistence type="predicted"/>
<name>A0ABY6U0I3_BIOOC</name>
<evidence type="ECO:0000313" key="1">
    <source>
        <dbReference type="EMBL" id="VUC24500.1"/>
    </source>
</evidence>
<dbReference type="SUPFAM" id="SSF51197">
    <property type="entry name" value="Clavaminate synthase-like"/>
    <property type="match status" value="1"/>
</dbReference>
<evidence type="ECO:0008006" key="3">
    <source>
        <dbReference type="Google" id="ProtNLM"/>
    </source>
</evidence>
<evidence type="ECO:0000313" key="2">
    <source>
        <dbReference type="Proteomes" id="UP000766486"/>
    </source>
</evidence>
<dbReference type="Pfam" id="PF05721">
    <property type="entry name" value="PhyH"/>
    <property type="match status" value="1"/>
</dbReference>
<accession>A0ABY6U0I3</accession>
<dbReference type="PANTHER" id="PTHR31630:SF6">
    <property type="entry name" value="PHYTANOYL-COA DIOXYGENASE-RELATED"/>
    <property type="match status" value="1"/>
</dbReference>
<protein>
    <recommendedName>
        <fullName evidence="3">TauD/TfdA-like domain-containing protein</fullName>
    </recommendedName>
</protein>
<reference evidence="1 2" key="1">
    <citation type="submission" date="2019-06" db="EMBL/GenBank/DDBJ databases">
        <authorList>
            <person name="Broberg M."/>
        </authorList>
    </citation>
    <scope>NUCLEOTIDE SEQUENCE [LARGE SCALE GENOMIC DNA]</scope>
</reference>
<dbReference type="Gene3D" id="2.60.120.620">
    <property type="entry name" value="q2cbj1_9rhob like domain"/>
    <property type="match status" value="1"/>
</dbReference>
<keyword evidence="2" id="KW-1185">Reference proteome</keyword>
<dbReference type="InterPro" id="IPR008775">
    <property type="entry name" value="Phytyl_CoA_dOase-like"/>
</dbReference>
<comment type="caution">
    <text evidence="1">The sequence shown here is derived from an EMBL/GenBank/DDBJ whole genome shotgun (WGS) entry which is preliminary data.</text>
</comment>